<dbReference type="InterPro" id="IPR036869">
    <property type="entry name" value="J_dom_sf"/>
</dbReference>
<evidence type="ECO:0000256" key="6">
    <source>
        <dbReference type="ARBA" id="ARBA00022771"/>
    </source>
</evidence>
<name>E5RUP5_9POLY</name>
<comment type="subcellular location">
    <subcellularLocation>
        <location evidence="1">Host nucleus</location>
    </subcellularLocation>
</comment>
<dbReference type="SUPFAM" id="SSF46565">
    <property type="entry name" value="Chaperone J-domain"/>
    <property type="match status" value="1"/>
</dbReference>
<evidence type="ECO:0000256" key="4">
    <source>
        <dbReference type="ARBA" id="ARBA00022581"/>
    </source>
</evidence>
<evidence type="ECO:0000256" key="5">
    <source>
        <dbReference type="ARBA" id="ARBA00022723"/>
    </source>
</evidence>
<keyword evidence="5" id="KW-0479">Metal-binding</keyword>
<keyword evidence="4" id="KW-0945">Host-virus interaction</keyword>
<protein>
    <submittedName>
        <fullName evidence="9">Small T antigen</fullName>
    </submittedName>
</protein>
<dbReference type="Gene3D" id="1.20.120.1860">
    <property type="entry name" value="Small t-antigen, unique domain"/>
    <property type="match status" value="1"/>
</dbReference>
<dbReference type="GO" id="GO:0008270">
    <property type="term" value="F:zinc ion binding"/>
    <property type="evidence" value="ECO:0007669"/>
    <property type="project" value="UniProtKB-KW"/>
</dbReference>
<evidence type="ECO:0000313" key="10">
    <source>
        <dbReference type="Proteomes" id="UP000157997"/>
    </source>
</evidence>
<dbReference type="SUPFAM" id="SSF161240">
    <property type="entry name" value="T-antigen specific domain-like"/>
    <property type="match status" value="1"/>
</dbReference>
<evidence type="ECO:0000256" key="2">
    <source>
        <dbReference type="ARBA" id="ARBA00022553"/>
    </source>
</evidence>
<keyword evidence="3" id="KW-1048">Host nucleus</keyword>
<accession>E5RUP5</accession>
<keyword evidence="7" id="KW-0862">Zinc</keyword>
<dbReference type="KEGG" id="vg:22520984"/>
<organism evidence="9 10">
    <name type="scientific">Betapolyomavirus mastomysis</name>
    <dbReference type="NCBI Taxonomy" id="1891768"/>
    <lineage>
        <taxon>Viruses</taxon>
        <taxon>Monodnaviria</taxon>
        <taxon>Shotokuvirae</taxon>
        <taxon>Cossaviricota</taxon>
        <taxon>Papovaviricetes</taxon>
        <taxon>Sepolyvirales</taxon>
        <taxon>Polyomaviridae</taxon>
        <taxon>Betapolyomavirus</taxon>
    </lineage>
</organism>
<proteinExistence type="predicted"/>
<keyword evidence="6" id="KW-0863">Zinc-finger</keyword>
<dbReference type="Pfam" id="PF02380">
    <property type="entry name" value="Papo_T_antigen"/>
    <property type="match status" value="1"/>
</dbReference>
<evidence type="ECO:0000256" key="7">
    <source>
        <dbReference type="ARBA" id="ARBA00022833"/>
    </source>
</evidence>
<evidence type="ECO:0000256" key="1">
    <source>
        <dbReference type="ARBA" id="ARBA00004147"/>
    </source>
</evidence>
<dbReference type="Gene3D" id="1.10.287.110">
    <property type="entry name" value="DnaJ domain"/>
    <property type="match status" value="1"/>
</dbReference>
<dbReference type="GeneID" id="22520984"/>
<keyword evidence="2" id="KW-0597">Phosphoprotein</keyword>
<dbReference type="OrthoDB" id="14669at10239"/>
<dbReference type="GO" id="GO:0042025">
    <property type="term" value="C:host cell nucleus"/>
    <property type="evidence" value="ECO:0007669"/>
    <property type="project" value="UniProtKB-SubCell"/>
</dbReference>
<evidence type="ECO:0000313" key="9">
    <source>
        <dbReference type="EMBL" id="BAJ53088.1"/>
    </source>
</evidence>
<keyword evidence="10" id="KW-1185">Reference proteome</keyword>
<dbReference type="Proteomes" id="UP000157997">
    <property type="component" value="Segment"/>
</dbReference>
<dbReference type="RefSeq" id="YP_009111359.1">
    <property type="nucleotide sequence ID" value="NC_025895.1"/>
</dbReference>
<dbReference type="InterPro" id="IPR003354">
    <property type="entry name" value="Papo_T_antigen"/>
</dbReference>
<evidence type="ECO:0000256" key="3">
    <source>
        <dbReference type="ARBA" id="ARBA00022562"/>
    </source>
</evidence>
<feature type="domain" description="Small/middle T-antigen" evidence="8">
    <location>
        <begin position="88"/>
        <end position="165"/>
    </location>
</feature>
<reference evidence="9 10" key="1">
    <citation type="journal article" date="2011" name="J. Gen. Virol.">
        <title>Detection and characterization of a novel polyomavirus in wild rodents.</title>
        <authorList>
            <person name="Orba Y."/>
            <person name="Kobayashi S."/>
            <person name="Nakamura I."/>
            <person name="Ishii A."/>
            <person name="Hang'fombe B.M."/>
            <person name="Mweene A.S."/>
            <person name="Thomas Y."/>
            <person name="Kimura T."/>
            <person name="Sawa H."/>
        </authorList>
    </citation>
    <scope>NUCLEOTIDE SEQUENCE [LARGE SCALE GENOMIC DNA]</scope>
    <source>
        <strain evidence="9">NR55</strain>
    </source>
</reference>
<sequence length="165" mass="19346">MDHTLTREESLRLMELLQLPMEQYGNFPLMRKAFLARCRVLHPDKGGDQTLAKELITLYRKLEEHLPQLDPQERFSTDQVCVGDPGIKFMKDWLDCNQNLGNCTCLFCLLRDDHNEKCKGARPKCWGQCLCFKCYITWFGLEHNWEIFLSWRGIVGLMPFCALNI</sequence>
<dbReference type="EMBL" id="AB588640">
    <property type="protein sequence ID" value="BAJ53088.1"/>
    <property type="molecule type" value="Genomic_DNA"/>
</dbReference>
<evidence type="ECO:0000259" key="8">
    <source>
        <dbReference type="Pfam" id="PF02380"/>
    </source>
</evidence>
<dbReference type="InterPro" id="IPR036092">
    <property type="entry name" value="Papo_T_antigensf"/>
</dbReference>